<keyword evidence="8" id="KW-0915">Sodium</keyword>
<proteinExistence type="inferred from homology"/>
<evidence type="ECO:0000256" key="8">
    <source>
        <dbReference type="ARBA" id="ARBA00023053"/>
    </source>
</evidence>
<comment type="subcellular location">
    <subcellularLocation>
        <location evidence="1">Membrane</location>
        <topology evidence="1">Multi-pass membrane protein</topology>
    </subcellularLocation>
</comment>
<evidence type="ECO:0000256" key="4">
    <source>
        <dbReference type="ARBA" id="ARBA00022692"/>
    </source>
</evidence>
<dbReference type="Pfam" id="PF00474">
    <property type="entry name" value="SSF"/>
    <property type="match status" value="1"/>
</dbReference>
<keyword evidence="6" id="KW-0530">Neurotransmitter biosynthesis</keyword>
<accession>A0A2J7R353</accession>
<dbReference type="GO" id="GO:0005886">
    <property type="term" value="C:plasma membrane"/>
    <property type="evidence" value="ECO:0007669"/>
    <property type="project" value="TreeGrafter"/>
</dbReference>
<dbReference type="InterPro" id="IPR052244">
    <property type="entry name" value="Choline_transporter"/>
</dbReference>
<keyword evidence="3" id="KW-0813">Transport</keyword>
<feature type="transmembrane region" description="Helical" evidence="14">
    <location>
        <begin position="390"/>
        <end position="410"/>
    </location>
</feature>
<dbReference type="EMBL" id="NEVH01007822">
    <property type="protein sequence ID" value="PNF35264.1"/>
    <property type="molecule type" value="Genomic_DNA"/>
</dbReference>
<dbReference type="PANTHER" id="PTHR45897">
    <property type="entry name" value="HIGH-AFFINITY CHOLINE TRANSPORTER 1"/>
    <property type="match status" value="1"/>
</dbReference>
<feature type="transmembrane region" description="Helical" evidence="14">
    <location>
        <begin position="158"/>
        <end position="175"/>
    </location>
</feature>
<evidence type="ECO:0000313" key="16">
    <source>
        <dbReference type="Proteomes" id="UP000235965"/>
    </source>
</evidence>
<dbReference type="OrthoDB" id="546820at2759"/>
<evidence type="ECO:0000256" key="10">
    <source>
        <dbReference type="ARBA" id="ARBA00023136"/>
    </source>
</evidence>
<comment type="similarity">
    <text evidence="2 13">Belongs to the sodium:solute symporter (SSF) (TC 2.A.21) family.</text>
</comment>
<dbReference type="InterPro" id="IPR001734">
    <property type="entry name" value="Na/solute_symporter"/>
</dbReference>
<feature type="transmembrane region" description="Helical" evidence="14">
    <location>
        <begin position="132"/>
        <end position="152"/>
    </location>
</feature>
<dbReference type="GO" id="GO:0008292">
    <property type="term" value="P:acetylcholine biosynthetic process"/>
    <property type="evidence" value="ECO:0007669"/>
    <property type="project" value="TreeGrafter"/>
</dbReference>
<keyword evidence="7 14" id="KW-1133">Transmembrane helix</keyword>
<dbReference type="CDD" id="cd11474">
    <property type="entry name" value="SLC5sbd_CHT"/>
    <property type="match status" value="1"/>
</dbReference>
<feature type="transmembrane region" description="Helical" evidence="14">
    <location>
        <begin position="182"/>
        <end position="200"/>
    </location>
</feature>
<protein>
    <submittedName>
        <fullName evidence="15">High-affinity choline transporter 1</fullName>
    </submittedName>
</protein>
<evidence type="ECO:0000256" key="14">
    <source>
        <dbReference type="SAM" id="Phobius"/>
    </source>
</evidence>
<feature type="transmembrane region" description="Helical" evidence="14">
    <location>
        <begin position="257"/>
        <end position="282"/>
    </location>
</feature>
<gene>
    <name evidence="15" type="ORF">B7P43_G04809</name>
</gene>
<dbReference type="STRING" id="105785.A0A2J7R353"/>
<evidence type="ECO:0000256" key="7">
    <source>
        <dbReference type="ARBA" id="ARBA00022989"/>
    </source>
</evidence>
<feature type="transmembrane region" description="Helical" evidence="14">
    <location>
        <begin position="363"/>
        <end position="384"/>
    </location>
</feature>
<feature type="transmembrane region" description="Helical" evidence="14">
    <location>
        <begin position="317"/>
        <end position="342"/>
    </location>
</feature>
<evidence type="ECO:0000256" key="11">
    <source>
        <dbReference type="ARBA" id="ARBA00023180"/>
    </source>
</evidence>
<sequence length="554" mass="60720">MTVYVWGLAGIVVFYIAMLGIGIWAGTKQKNQSEEEIMLAGRNIGTIVGVLTLIATWVGGAYINGTAEVMFTAGLAWCQVPIGYSISIILAMLLFVRKMRDARYVTMLDPLQQKYGNRIGGLMYMPALCGDVFWIGSILNALGSSLVVILGIDNKISVIASAVFAAAYTIVGGFYSVSYTDVFQLCLIVIGLLLSVPFAYHNEAVSRSALSSSDWIGQVDRADVGEWIDTLLLLMLGGIPWQGYFQRIFSMKTTKGAQILSVVSFFGCIAMAVPPAFIGVIAKNTDWSSIQGFQRNVSESEGEIILPLVLRYLTPNWVSFVGLGAISAAVMSSADASILSSSSMFSRNIYKAAFRPKASDREMLWVLRITVIVIATCGAIVALTVGSVYYLSYLCADLIYVILFPQLLLIIHWPHGVNTYGCLVSYFVGLFLRILGGEKRLGIPAVLKFPYYDIVTQTQKFPFKTLCMLCALSAHMLTSTAARFLFERGYLDADKCDILNSFPHLSRTNSDTRLDKESQELSLSGIYTKTDKQGTVNIAAVTDSTHDVRSNYVR</sequence>
<dbReference type="InParanoid" id="A0A2J7R353"/>
<feature type="transmembrane region" description="Helical" evidence="14">
    <location>
        <begin position="39"/>
        <end position="63"/>
    </location>
</feature>
<evidence type="ECO:0000256" key="1">
    <source>
        <dbReference type="ARBA" id="ARBA00004141"/>
    </source>
</evidence>
<evidence type="ECO:0000313" key="15">
    <source>
        <dbReference type="EMBL" id="PNF35268.1"/>
    </source>
</evidence>
<evidence type="ECO:0000256" key="5">
    <source>
        <dbReference type="ARBA" id="ARBA00022847"/>
    </source>
</evidence>
<evidence type="ECO:0000256" key="3">
    <source>
        <dbReference type="ARBA" id="ARBA00022448"/>
    </source>
</evidence>
<reference evidence="15 16" key="1">
    <citation type="submission" date="2017-12" db="EMBL/GenBank/DDBJ databases">
        <title>Hemimetabolous genomes reveal molecular basis of termite eusociality.</title>
        <authorList>
            <person name="Harrison M.C."/>
            <person name="Jongepier E."/>
            <person name="Robertson H.M."/>
            <person name="Arning N."/>
            <person name="Bitard-Feildel T."/>
            <person name="Chao H."/>
            <person name="Childers C.P."/>
            <person name="Dinh H."/>
            <person name="Doddapaneni H."/>
            <person name="Dugan S."/>
            <person name="Gowin J."/>
            <person name="Greiner C."/>
            <person name="Han Y."/>
            <person name="Hu H."/>
            <person name="Hughes D.S.T."/>
            <person name="Huylmans A.-K."/>
            <person name="Kemena C."/>
            <person name="Kremer L.P.M."/>
            <person name="Lee S.L."/>
            <person name="Lopez-Ezquerra A."/>
            <person name="Mallet L."/>
            <person name="Monroy-Kuhn J.M."/>
            <person name="Moser A."/>
            <person name="Murali S.C."/>
            <person name="Muzny D.M."/>
            <person name="Otani S."/>
            <person name="Piulachs M.-D."/>
            <person name="Poelchau M."/>
            <person name="Qu J."/>
            <person name="Schaub F."/>
            <person name="Wada-Katsumata A."/>
            <person name="Worley K.C."/>
            <person name="Xie Q."/>
            <person name="Ylla G."/>
            <person name="Poulsen M."/>
            <person name="Gibbs R.A."/>
            <person name="Schal C."/>
            <person name="Richards S."/>
            <person name="Belles X."/>
            <person name="Korb J."/>
            <person name="Bornberg-Bauer E."/>
        </authorList>
    </citation>
    <scope>NUCLEOTIDE SEQUENCE [LARGE SCALE GENOMIC DNA]</scope>
    <source>
        <tissue evidence="15">Whole body</tissue>
    </source>
</reference>
<dbReference type="EMBL" id="NEVH01007822">
    <property type="protein sequence ID" value="PNF35270.1"/>
    <property type="molecule type" value="Genomic_DNA"/>
</dbReference>
<dbReference type="Gene3D" id="1.20.1730.10">
    <property type="entry name" value="Sodium/glucose cotransporter"/>
    <property type="match status" value="1"/>
</dbReference>
<dbReference type="PANTHER" id="PTHR45897:SF4">
    <property type="entry name" value="HIGH-AFFINITY CHOLINE TRANSPORTER 1"/>
    <property type="match status" value="1"/>
</dbReference>
<dbReference type="Proteomes" id="UP000235965">
    <property type="component" value="Unassembled WGS sequence"/>
</dbReference>
<feature type="transmembrane region" description="Helical" evidence="14">
    <location>
        <begin position="417"/>
        <end position="436"/>
    </location>
</feature>
<comment type="caution">
    <text evidence="15">The sequence shown here is derived from an EMBL/GenBank/DDBJ whole genome shotgun (WGS) entry which is preliminary data.</text>
</comment>
<dbReference type="InterPro" id="IPR038377">
    <property type="entry name" value="Na/Glc_symporter_sf"/>
</dbReference>
<evidence type="ECO:0000256" key="2">
    <source>
        <dbReference type="ARBA" id="ARBA00006434"/>
    </source>
</evidence>
<evidence type="ECO:0000256" key="9">
    <source>
        <dbReference type="ARBA" id="ARBA00023065"/>
    </source>
</evidence>
<dbReference type="AlphaFoldDB" id="A0A2J7R353"/>
<keyword evidence="12" id="KW-0739">Sodium transport</keyword>
<keyword evidence="4 14" id="KW-0812">Transmembrane</keyword>
<organism evidence="15 16">
    <name type="scientific">Cryptotermes secundus</name>
    <dbReference type="NCBI Taxonomy" id="105785"/>
    <lineage>
        <taxon>Eukaryota</taxon>
        <taxon>Metazoa</taxon>
        <taxon>Ecdysozoa</taxon>
        <taxon>Arthropoda</taxon>
        <taxon>Hexapoda</taxon>
        <taxon>Insecta</taxon>
        <taxon>Pterygota</taxon>
        <taxon>Neoptera</taxon>
        <taxon>Polyneoptera</taxon>
        <taxon>Dictyoptera</taxon>
        <taxon>Blattodea</taxon>
        <taxon>Blattoidea</taxon>
        <taxon>Termitoidae</taxon>
        <taxon>Kalotermitidae</taxon>
        <taxon>Cryptotermitinae</taxon>
        <taxon>Cryptotermes</taxon>
    </lineage>
</organism>
<dbReference type="EMBL" id="NEVH01007822">
    <property type="protein sequence ID" value="PNF35268.1"/>
    <property type="molecule type" value="Genomic_DNA"/>
</dbReference>
<dbReference type="EMBL" id="NEVH01007822">
    <property type="protein sequence ID" value="PNF35266.1"/>
    <property type="molecule type" value="Genomic_DNA"/>
</dbReference>
<evidence type="ECO:0000256" key="13">
    <source>
        <dbReference type="RuleBase" id="RU362091"/>
    </source>
</evidence>
<name>A0A2J7R353_9NEOP</name>
<dbReference type="PROSITE" id="PS50283">
    <property type="entry name" value="NA_SOLUT_SYMP_3"/>
    <property type="match status" value="1"/>
</dbReference>
<keyword evidence="11" id="KW-0325">Glycoprotein</keyword>
<evidence type="ECO:0000256" key="6">
    <source>
        <dbReference type="ARBA" id="ARBA00022979"/>
    </source>
</evidence>
<feature type="transmembrane region" description="Helical" evidence="14">
    <location>
        <begin position="227"/>
        <end position="245"/>
    </location>
</feature>
<feature type="transmembrane region" description="Helical" evidence="14">
    <location>
        <begin position="69"/>
        <end position="96"/>
    </location>
</feature>
<keyword evidence="9" id="KW-0406">Ion transport</keyword>
<dbReference type="GO" id="GO:0005307">
    <property type="term" value="F:choline:sodium symporter activity"/>
    <property type="evidence" value="ECO:0007669"/>
    <property type="project" value="TreeGrafter"/>
</dbReference>
<keyword evidence="10 14" id="KW-0472">Membrane</keyword>
<keyword evidence="16" id="KW-1185">Reference proteome</keyword>
<feature type="transmembrane region" description="Helical" evidence="14">
    <location>
        <begin position="6"/>
        <end position="27"/>
    </location>
</feature>
<evidence type="ECO:0000256" key="12">
    <source>
        <dbReference type="ARBA" id="ARBA00023201"/>
    </source>
</evidence>
<keyword evidence="5" id="KW-0769">Symport</keyword>